<dbReference type="GO" id="GO:0003729">
    <property type="term" value="F:mRNA binding"/>
    <property type="evidence" value="ECO:0007669"/>
    <property type="project" value="TreeGrafter"/>
</dbReference>
<dbReference type="PIRSF" id="PIRSF002181">
    <property type="entry name" value="Ribosomal_L13"/>
    <property type="match status" value="1"/>
</dbReference>
<dbReference type="GO" id="GO:0005840">
    <property type="term" value="C:ribosome"/>
    <property type="evidence" value="ECO:0007669"/>
    <property type="project" value="UniProtKB-KW"/>
</dbReference>
<dbReference type="CDD" id="cd00392">
    <property type="entry name" value="Ribosomal_L13"/>
    <property type="match status" value="1"/>
</dbReference>
<evidence type="ECO:0000256" key="5">
    <source>
        <dbReference type="RuleBase" id="RU003877"/>
    </source>
</evidence>
<keyword evidence="2 4" id="KW-0689">Ribosomal protein</keyword>
<proteinExistence type="inferred from homology"/>
<dbReference type="PANTHER" id="PTHR11545:SF2">
    <property type="entry name" value="LARGE RIBOSOMAL SUBUNIT PROTEIN UL13M"/>
    <property type="match status" value="1"/>
</dbReference>
<protein>
    <recommendedName>
        <fullName evidence="4">Large ribosomal subunit protein uL13</fullName>
    </recommendedName>
</protein>
<dbReference type="GO" id="GO:0006412">
    <property type="term" value="P:translation"/>
    <property type="evidence" value="ECO:0007669"/>
    <property type="project" value="UniProtKB-UniRule"/>
</dbReference>
<evidence type="ECO:0000313" key="7">
    <source>
        <dbReference type="EMBL" id="PJE62825.1"/>
    </source>
</evidence>
<dbReference type="HAMAP" id="MF_01366">
    <property type="entry name" value="Ribosomal_uL13"/>
    <property type="match status" value="1"/>
</dbReference>
<dbReference type="InterPro" id="IPR023563">
    <property type="entry name" value="Ribosomal_uL13_CS"/>
</dbReference>
<sequence>MLHRTTYTKTPTQSDARDTVVIDANKQILGRLAVKIALALQGKNKVNFVRNIDMGDIVIVTNSKKVEVTGKKMDKKEYLFYSGYPGGLRRENLKKRMEKDSGEVIRAAVKGMLPKNKLRARMISRLFVFPDDNYTSTLVQIQKKYGIKKS</sequence>
<evidence type="ECO:0000256" key="1">
    <source>
        <dbReference type="ARBA" id="ARBA00006227"/>
    </source>
</evidence>
<dbReference type="PANTHER" id="PTHR11545">
    <property type="entry name" value="RIBOSOMAL PROTEIN L13"/>
    <property type="match status" value="1"/>
</dbReference>
<dbReference type="PROSITE" id="PS00783">
    <property type="entry name" value="RIBOSOMAL_L13"/>
    <property type="match status" value="1"/>
</dbReference>
<dbReference type="AlphaFoldDB" id="A0A2M8KSC2"/>
<dbReference type="InterPro" id="IPR005823">
    <property type="entry name" value="Ribosomal_uL13_bac-type"/>
</dbReference>
<evidence type="ECO:0000256" key="6">
    <source>
        <dbReference type="RuleBase" id="RU003878"/>
    </source>
</evidence>
<comment type="similarity">
    <text evidence="1 4 5">Belongs to the universal ribosomal protein uL13 family.</text>
</comment>
<dbReference type="GO" id="GO:0003735">
    <property type="term" value="F:structural constituent of ribosome"/>
    <property type="evidence" value="ECO:0007669"/>
    <property type="project" value="InterPro"/>
</dbReference>
<name>A0A2M8KSC2_9BACT</name>
<evidence type="ECO:0000256" key="4">
    <source>
        <dbReference type="HAMAP-Rule" id="MF_01366"/>
    </source>
</evidence>
<dbReference type="GO" id="GO:1990904">
    <property type="term" value="C:ribonucleoprotein complex"/>
    <property type="evidence" value="ECO:0007669"/>
    <property type="project" value="UniProtKB-KW"/>
</dbReference>
<comment type="subunit">
    <text evidence="4">Part of the 50S ribosomal subunit.</text>
</comment>
<dbReference type="Pfam" id="PF00572">
    <property type="entry name" value="Ribosomal_L13"/>
    <property type="match status" value="1"/>
</dbReference>
<evidence type="ECO:0000313" key="8">
    <source>
        <dbReference type="Proteomes" id="UP000229554"/>
    </source>
</evidence>
<organism evidence="7 8">
    <name type="scientific">Candidatus Roizmanbacteria bacterium CG10_big_fil_rev_8_21_14_0_10_39_6</name>
    <dbReference type="NCBI Taxonomy" id="1974853"/>
    <lineage>
        <taxon>Bacteria</taxon>
        <taxon>Candidatus Roizmaniibacteriota</taxon>
    </lineage>
</organism>
<dbReference type="SUPFAM" id="SSF52161">
    <property type="entry name" value="Ribosomal protein L13"/>
    <property type="match status" value="1"/>
</dbReference>
<dbReference type="NCBIfam" id="TIGR01066">
    <property type="entry name" value="rplM_bact"/>
    <property type="match status" value="1"/>
</dbReference>
<dbReference type="GO" id="GO:0017148">
    <property type="term" value="P:negative regulation of translation"/>
    <property type="evidence" value="ECO:0007669"/>
    <property type="project" value="TreeGrafter"/>
</dbReference>
<evidence type="ECO:0000256" key="3">
    <source>
        <dbReference type="ARBA" id="ARBA00023274"/>
    </source>
</evidence>
<evidence type="ECO:0000256" key="2">
    <source>
        <dbReference type="ARBA" id="ARBA00022980"/>
    </source>
</evidence>
<dbReference type="EMBL" id="PFED01000120">
    <property type="protein sequence ID" value="PJE62825.1"/>
    <property type="molecule type" value="Genomic_DNA"/>
</dbReference>
<reference evidence="8" key="1">
    <citation type="submission" date="2017-09" db="EMBL/GenBank/DDBJ databases">
        <title>Depth-based differentiation of microbial function through sediment-hosted aquifers and enrichment of novel symbionts in the deep terrestrial subsurface.</title>
        <authorList>
            <person name="Probst A.J."/>
            <person name="Ladd B."/>
            <person name="Jarett J.K."/>
            <person name="Geller-Mcgrath D.E."/>
            <person name="Sieber C.M.K."/>
            <person name="Emerson J.B."/>
            <person name="Anantharaman K."/>
            <person name="Thomas B.C."/>
            <person name="Malmstrom R."/>
            <person name="Stieglmeier M."/>
            <person name="Klingl A."/>
            <person name="Woyke T."/>
            <person name="Ryan C.M."/>
            <person name="Banfield J.F."/>
        </authorList>
    </citation>
    <scope>NUCLEOTIDE SEQUENCE [LARGE SCALE GENOMIC DNA]</scope>
</reference>
<comment type="caution">
    <text evidence="7">The sequence shown here is derived from an EMBL/GenBank/DDBJ whole genome shotgun (WGS) entry which is preliminary data.</text>
</comment>
<keyword evidence="3 4" id="KW-0687">Ribonucleoprotein</keyword>
<dbReference type="Gene3D" id="3.90.1180.10">
    <property type="entry name" value="Ribosomal protein L13"/>
    <property type="match status" value="1"/>
</dbReference>
<accession>A0A2M8KSC2</accession>
<dbReference type="Proteomes" id="UP000229554">
    <property type="component" value="Unassembled WGS sequence"/>
</dbReference>
<dbReference type="InterPro" id="IPR036899">
    <property type="entry name" value="Ribosomal_uL13_sf"/>
</dbReference>
<dbReference type="InterPro" id="IPR005822">
    <property type="entry name" value="Ribosomal_uL13"/>
</dbReference>
<gene>
    <name evidence="4 6" type="primary">rplM</name>
    <name evidence="7" type="ORF">COU88_02905</name>
</gene>
<comment type="function">
    <text evidence="4 6">This protein is one of the early assembly proteins of the 50S ribosomal subunit, although it is not seen to bind rRNA by itself. It is important during the early stages of 50S assembly.</text>
</comment>